<gene>
    <name evidence="7" type="ORF">MOBT1_002053</name>
</gene>
<evidence type="ECO:0000259" key="6">
    <source>
        <dbReference type="Pfam" id="PF00150"/>
    </source>
</evidence>
<keyword evidence="8" id="KW-1185">Reference proteome</keyword>
<dbReference type="GO" id="GO:0046557">
    <property type="term" value="F:glucan endo-1,6-beta-glucosidase activity"/>
    <property type="evidence" value="ECO:0007669"/>
    <property type="project" value="TreeGrafter"/>
</dbReference>
<evidence type="ECO:0000256" key="5">
    <source>
        <dbReference type="SAM" id="MobiDB-lite"/>
    </source>
</evidence>
<evidence type="ECO:0000256" key="4">
    <source>
        <dbReference type="RuleBase" id="RU361153"/>
    </source>
</evidence>
<feature type="compositionally biased region" description="Low complexity" evidence="5">
    <location>
        <begin position="523"/>
        <end position="543"/>
    </location>
</feature>
<sequence>MQILTPGFDFSKVATSLSLATANYKPVPVSQSALDSATSTSTSHGRVAQAQSSNNRPESSWGLPSVLHTPDSSSNGRTLSSDSSTSGKTVGSHGCTILDDYSPKDSLNVEFPSFNKSRSNMMRYREQMGVNVGSWFVLESWMAPSMFKCASGGKSAEFDFLQGYGTSKDGLQSARARLEKHWDTWVTEKDFKKMKEVGVNTVRMPIGYWSAGPNHVKNTDFEPYASVYENAFKYVKRAIHWADKYDIGVLVDLHAAYGAQNDQAHSGFSTGKVNFYSGNNQKRTTDFLLWLTAQFANVTNVVGIELLNEPQNNDKLWPWYGQTMDKMRKVNSHAEDLPFYFHDAFNPNQGAAFAKKRADFVVQDTHSYYVYTKQDQAMSANKHTSQIKGEILASMQGMAKTARGNMIVGEWSCALNPNSLRSVHDKKGSNAQFCQAQTDTYRNATAGALFWSWTMENCKDNAGWCFKAALPGYMDGAYNVWGFSDKVSNKTIAGVSDSMSSVQMPNSYSTIRTSAGVPHTKQASTCSSSSSSSSANSNSGSNARVAKVHNPNSRSSEGMRLVPSSNSHSSSHEHPSSHSKSKHAQLTLSRVGFTEQYLSDTIKKKFNSGLKKLEKELVKKVEEMVN</sequence>
<evidence type="ECO:0000313" key="8">
    <source>
        <dbReference type="Proteomes" id="UP001214603"/>
    </source>
</evidence>
<organism evidence="7 8">
    <name type="scientific">Malassezia obtusa</name>
    <dbReference type="NCBI Taxonomy" id="76774"/>
    <lineage>
        <taxon>Eukaryota</taxon>
        <taxon>Fungi</taxon>
        <taxon>Dikarya</taxon>
        <taxon>Basidiomycota</taxon>
        <taxon>Ustilaginomycotina</taxon>
        <taxon>Malasseziomycetes</taxon>
        <taxon>Malasseziales</taxon>
        <taxon>Malasseziaceae</taxon>
        <taxon>Malassezia</taxon>
    </lineage>
</organism>
<evidence type="ECO:0000256" key="1">
    <source>
        <dbReference type="ARBA" id="ARBA00005641"/>
    </source>
</evidence>
<dbReference type="Proteomes" id="UP001214603">
    <property type="component" value="Chromosome 4"/>
</dbReference>
<dbReference type="SUPFAM" id="SSF51445">
    <property type="entry name" value="(Trans)glycosidases"/>
    <property type="match status" value="1"/>
</dbReference>
<protein>
    <recommendedName>
        <fullName evidence="6">Glycoside hydrolase family 5 domain-containing protein</fullName>
    </recommendedName>
</protein>
<dbReference type="EMBL" id="CP119937">
    <property type="protein sequence ID" value="WFD03364.1"/>
    <property type="molecule type" value="Genomic_DNA"/>
</dbReference>
<keyword evidence="3 4" id="KW-0326">Glycosidase</keyword>
<evidence type="ECO:0000256" key="2">
    <source>
        <dbReference type="ARBA" id="ARBA00022801"/>
    </source>
</evidence>
<evidence type="ECO:0000313" key="7">
    <source>
        <dbReference type="EMBL" id="WFD03364.1"/>
    </source>
</evidence>
<dbReference type="Pfam" id="PF00150">
    <property type="entry name" value="Cellulase"/>
    <property type="match status" value="1"/>
</dbReference>
<accession>A0AAF0ITM7</accession>
<dbReference type="PANTHER" id="PTHR31297:SF43">
    <property type="entry name" value="GLUCAN 1,3-BETA-GLUCOSIDASE 3"/>
    <property type="match status" value="1"/>
</dbReference>
<reference evidence="7" key="1">
    <citation type="submission" date="2023-03" db="EMBL/GenBank/DDBJ databases">
        <title>Mating type loci evolution in Malassezia.</title>
        <authorList>
            <person name="Coelho M.A."/>
        </authorList>
    </citation>
    <scope>NUCLEOTIDE SEQUENCE</scope>
    <source>
        <strain evidence="7">CBS 7876</strain>
    </source>
</reference>
<dbReference type="Gene3D" id="3.20.20.80">
    <property type="entry name" value="Glycosidases"/>
    <property type="match status" value="1"/>
</dbReference>
<dbReference type="GO" id="GO:0009986">
    <property type="term" value="C:cell surface"/>
    <property type="evidence" value="ECO:0007669"/>
    <property type="project" value="TreeGrafter"/>
</dbReference>
<feature type="compositionally biased region" description="Polar residues" evidence="5">
    <location>
        <begin position="49"/>
        <end position="58"/>
    </location>
</feature>
<dbReference type="GO" id="GO:0005576">
    <property type="term" value="C:extracellular region"/>
    <property type="evidence" value="ECO:0007669"/>
    <property type="project" value="TreeGrafter"/>
</dbReference>
<dbReference type="FunFam" id="3.20.20.80:FF:000100">
    <property type="entry name" value="Glycoside hydrolase superfamily"/>
    <property type="match status" value="1"/>
</dbReference>
<proteinExistence type="inferred from homology"/>
<name>A0AAF0ITM7_9BASI</name>
<comment type="similarity">
    <text evidence="1 4">Belongs to the glycosyl hydrolase 5 (cellulase A) family.</text>
</comment>
<dbReference type="AlphaFoldDB" id="A0AAF0ITM7"/>
<evidence type="ECO:0000256" key="3">
    <source>
        <dbReference type="ARBA" id="ARBA00023295"/>
    </source>
</evidence>
<keyword evidence="2 4" id="KW-0378">Hydrolase</keyword>
<dbReference type="GO" id="GO:0009251">
    <property type="term" value="P:glucan catabolic process"/>
    <property type="evidence" value="ECO:0007669"/>
    <property type="project" value="TreeGrafter"/>
</dbReference>
<dbReference type="GO" id="GO:0005737">
    <property type="term" value="C:cytoplasm"/>
    <property type="evidence" value="ECO:0007669"/>
    <property type="project" value="UniProtKB-ARBA"/>
</dbReference>
<feature type="domain" description="Glycoside hydrolase family 5" evidence="6">
    <location>
        <begin position="178"/>
        <end position="455"/>
    </location>
</feature>
<feature type="compositionally biased region" description="Polar residues" evidence="5">
    <location>
        <begin position="70"/>
        <end position="89"/>
    </location>
</feature>
<dbReference type="PANTHER" id="PTHR31297">
    <property type="entry name" value="GLUCAN ENDO-1,6-BETA-GLUCOSIDASE B"/>
    <property type="match status" value="1"/>
</dbReference>
<dbReference type="InterPro" id="IPR001547">
    <property type="entry name" value="Glyco_hydro_5"/>
</dbReference>
<feature type="region of interest" description="Disordered" evidence="5">
    <location>
        <begin position="510"/>
        <end position="586"/>
    </location>
</feature>
<dbReference type="InterPro" id="IPR017853">
    <property type="entry name" value="GH"/>
</dbReference>
<dbReference type="InterPro" id="IPR050386">
    <property type="entry name" value="Glycosyl_hydrolase_5"/>
</dbReference>
<feature type="region of interest" description="Disordered" evidence="5">
    <location>
        <begin position="35"/>
        <end position="91"/>
    </location>
</feature>